<reference evidence="1 2" key="1">
    <citation type="journal article" date="2004" name="Nature">
        <title>Genome evolution in yeasts.</title>
        <authorList>
            <consortium name="Genolevures"/>
            <person name="Dujon B."/>
            <person name="Sherman D."/>
            <person name="Fischer G."/>
            <person name="Durrens P."/>
            <person name="Casaregola S."/>
            <person name="Lafontaine I."/>
            <person name="de Montigny J."/>
            <person name="Marck C."/>
            <person name="Neuveglise C."/>
            <person name="Talla E."/>
            <person name="Goffard N."/>
            <person name="Frangeul L."/>
            <person name="Aigle M."/>
            <person name="Anthouard V."/>
            <person name="Babour A."/>
            <person name="Barbe V."/>
            <person name="Barnay S."/>
            <person name="Blanchin S."/>
            <person name="Beckerich J.M."/>
            <person name="Beyne E."/>
            <person name="Bleykasten C."/>
            <person name="Boisrame A."/>
            <person name="Boyer J."/>
            <person name="Cattolico L."/>
            <person name="Confanioleri F."/>
            <person name="de Daruvar A."/>
            <person name="Despons L."/>
            <person name="Fabre E."/>
            <person name="Fairhead C."/>
            <person name="Ferry-Dumazet H."/>
            <person name="Groppi A."/>
            <person name="Hantraye F."/>
            <person name="Hennequin C."/>
            <person name="Jauniaux N."/>
            <person name="Joyet P."/>
            <person name="Kachouri R."/>
            <person name="Kerrest A."/>
            <person name="Koszul R."/>
            <person name="Lemaire M."/>
            <person name="Lesur I."/>
            <person name="Ma L."/>
            <person name="Muller H."/>
            <person name="Nicaud J.M."/>
            <person name="Nikolski M."/>
            <person name="Oztas S."/>
            <person name="Ozier-Kalogeropoulos O."/>
            <person name="Pellenz S."/>
            <person name="Potier S."/>
            <person name="Richard G.F."/>
            <person name="Straub M.L."/>
            <person name="Suleau A."/>
            <person name="Swennene D."/>
            <person name="Tekaia F."/>
            <person name="Wesolowski-Louvel M."/>
            <person name="Westhof E."/>
            <person name="Wirth B."/>
            <person name="Zeniou-Meyer M."/>
            <person name="Zivanovic I."/>
            <person name="Bolotin-Fukuhara M."/>
            <person name="Thierry A."/>
            <person name="Bouchier C."/>
            <person name="Caudron B."/>
            <person name="Scarpelli C."/>
            <person name="Gaillardin C."/>
            <person name="Weissenbach J."/>
            <person name="Wincker P."/>
            <person name="Souciet J.L."/>
        </authorList>
    </citation>
    <scope>NUCLEOTIDE SEQUENCE [LARGE SCALE GENOMIC DNA]</scope>
    <source>
        <strain evidence="2">ATCC 8585 / CBS 2359 / DSM 70799 / NBRC 1267 / NRRL Y-1140 / WM37</strain>
    </source>
</reference>
<dbReference type="GeneID" id="2894096"/>
<dbReference type="HOGENOM" id="CLU_1354804_0_0_1"/>
<name>Q6CP47_KLULA</name>
<organism evidence="1 2">
    <name type="scientific">Kluyveromyces lactis (strain ATCC 8585 / CBS 2359 / DSM 70799 / NBRC 1267 / NRRL Y-1140 / WM37)</name>
    <name type="common">Yeast</name>
    <name type="synonym">Candida sphaerica</name>
    <dbReference type="NCBI Taxonomy" id="284590"/>
    <lineage>
        <taxon>Eukaryota</taxon>
        <taxon>Fungi</taxon>
        <taxon>Dikarya</taxon>
        <taxon>Ascomycota</taxon>
        <taxon>Saccharomycotina</taxon>
        <taxon>Saccharomycetes</taxon>
        <taxon>Saccharomycetales</taxon>
        <taxon>Saccharomycetaceae</taxon>
        <taxon>Kluyveromyces</taxon>
    </lineage>
</organism>
<dbReference type="KEGG" id="kla:KLLA0_E07613g"/>
<dbReference type="EMBL" id="CR382125">
    <property type="protein sequence ID" value="CAG99379.1"/>
    <property type="molecule type" value="Genomic_DNA"/>
</dbReference>
<keyword evidence="2" id="KW-1185">Reference proteome</keyword>
<sequence length="202" mass="23626">MDLKEEVLLQVNSTIIESKGGPLLFILVLENEIASQCFLCDGVGNVDTKLSLFSWKSSDPIGILMVDPDIYDYDDMLQSLNSKQYIIKSKFHYFPETSNLIQWHESVRYPYKLINCGVEIQDDHSDLKLLKRDLKDHLDRMIQYLEDNDRPSDEILKEIWLLKLRYSRTSAPDLDSEISRLESDIMMMQTMFNQMETNAELF</sequence>
<protein>
    <submittedName>
        <fullName evidence="1">KLLA0E07613p</fullName>
    </submittedName>
</protein>
<dbReference type="RefSeq" id="XP_454292.1">
    <property type="nucleotide sequence ID" value="XM_454292.1"/>
</dbReference>
<dbReference type="InParanoid" id="Q6CP47"/>
<accession>Q6CP47</accession>
<gene>
    <name evidence="1" type="ORF">KLLA0_E07613g</name>
</gene>
<evidence type="ECO:0000313" key="1">
    <source>
        <dbReference type="EMBL" id="CAG99379.1"/>
    </source>
</evidence>
<dbReference type="Proteomes" id="UP000000598">
    <property type="component" value="Chromosome E"/>
</dbReference>
<dbReference type="PaxDb" id="284590-Q6CP47"/>
<evidence type="ECO:0000313" key="2">
    <source>
        <dbReference type="Proteomes" id="UP000000598"/>
    </source>
</evidence>
<proteinExistence type="predicted"/>
<dbReference type="AlphaFoldDB" id="Q6CP47"/>